<feature type="domain" description="Tetrapyrrole biosynthesis uroporphyrinogen III synthase" evidence="12">
    <location>
        <begin position="269"/>
        <end position="499"/>
    </location>
</feature>
<dbReference type="FunFam" id="3.30.950.10:FF:000001">
    <property type="entry name" value="Siroheme synthase"/>
    <property type="match status" value="1"/>
</dbReference>
<dbReference type="InterPro" id="IPR050161">
    <property type="entry name" value="Siro_Cobalamin_biosynth"/>
</dbReference>
<organism evidence="13 14">
    <name type="scientific">Coraliomargarita sinensis</name>
    <dbReference type="NCBI Taxonomy" id="2174842"/>
    <lineage>
        <taxon>Bacteria</taxon>
        <taxon>Pseudomonadati</taxon>
        <taxon>Verrucomicrobiota</taxon>
        <taxon>Opitutia</taxon>
        <taxon>Puniceicoccales</taxon>
        <taxon>Coraliomargaritaceae</taxon>
        <taxon>Coraliomargarita</taxon>
    </lineage>
</organism>
<dbReference type="InterPro" id="IPR000878">
    <property type="entry name" value="4pyrrol_Mease"/>
</dbReference>
<dbReference type="NCBIfam" id="TIGR01469">
    <property type="entry name" value="cobA_cysG_Cterm"/>
    <property type="match status" value="1"/>
</dbReference>
<comment type="caution">
    <text evidence="13">The sequence shown here is derived from an EMBL/GenBank/DDBJ whole genome shotgun (WGS) entry which is preliminary data.</text>
</comment>
<dbReference type="PROSITE" id="PS00839">
    <property type="entry name" value="SUMT_1"/>
    <property type="match status" value="1"/>
</dbReference>
<evidence type="ECO:0000256" key="5">
    <source>
        <dbReference type="ARBA" id="ARBA00022679"/>
    </source>
</evidence>
<proteinExistence type="inferred from homology"/>
<keyword evidence="6" id="KW-0949">S-adenosyl-L-methionine</keyword>
<dbReference type="GO" id="GO:0019354">
    <property type="term" value="P:siroheme biosynthetic process"/>
    <property type="evidence" value="ECO:0007669"/>
    <property type="project" value="InterPro"/>
</dbReference>
<dbReference type="InterPro" id="IPR003043">
    <property type="entry name" value="Uropor_MeTrfase_CS"/>
</dbReference>
<evidence type="ECO:0000256" key="4">
    <source>
        <dbReference type="ARBA" id="ARBA00022603"/>
    </source>
</evidence>
<keyword evidence="5 10" id="KW-0808">Transferase</keyword>
<dbReference type="NCBIfam" id="NF004790">
    <property type="entry name" value="PRK06136.1"/>
    <property type="match status" value="1"/>
</dbReference>
<dbReference type="PROSITE" id="PS00840">
    <property type="entry name" value="SUMT_2"/>
    <property type="match status" value="1"/>
</dbReference>
<dbReference type="EC" id="2.1.1.107" evidence="2"/>
<evidence type="ECO:0000256" key="10">
    <source>
        <dbReference type="RuleBase" id="RU003960"/>
    </source>
</evidence>
<evidence type="ECO:0000256" key="6">
    <source>
        <dbReference type="ARBA" id="ARBA00022691"/>
    </source>
</evidence>
<dbReference type="GO" id="GO:0009236">
    <property type="term" value="P:cobalamin biosynthetic process"/>
    <property type="evidence" value="ECO:0007669"/>
    <property type="project" value="UniProtKB-KW"/>
</dbReference>
<dbReference type="SUPFAM" id="SSF69618">
    <property type="entry name" value="HemD-like"/>
    <property type="match status" value="1"/>
</dbReference>
<dbReference type="Pfam" id="PF00590">
    <property type="entry name" value="TP_methylase"/>
    <property type="match status" value="1"/>
</dbReference>
<keyword evidence="3" id="KW-0169">Cobalamin biosynthesis</keyword>
<evidence type="ECO:0000313" key="13">
    <source>
        <dbReference type="EMBL" id="PXA03866.1"/>
    </source>
</evidence>
<keyword evidence="14" id="KW-1185">Reference proteome</keyword>
<comment type="pathway">
    <text evidence="8">Porphyrin-containing compound metabolism; siroheme biosynthesis; precorrin-2 from uroporphyrinogen III: step 1/1.</text>
</comment>
<dbReference type="AlphaFoldDB" id="A0A317ZER3"/>
<comment type="similarity">
    <text evidence="1 10">Belongs to the precorrin methyltransferase family.</text>
</comment>
<dbReference type="GO" id="GO:0004851">
    <property type="term" value="F:uroporphyrin-III C-methyltransferase activity"/>
    <property type="evidence" value="ECO:0007669"/>
    <property type="project" value="UniProtKB-EC"/>
</dbReference>
<keyword evidence="7" id="KW-0627">Porphyrin biosynthesis</keyword>
<accession>A0A317ZER3</accession>
<evidence type="ECO:0000259" key="11">
    <source>
        <dbReference type="Pfam" id="PF00590"/>
    </source>
</evidence>
<gene>
    <name evidence="13" type="primary">cobA</name>
    <name evidence="13" type="ORF">DDZ13_09500</name>
</gene>
<dbReference type="InterPro" id="IPR006366">
    <property type="entry name" value="CobA/CysG_C"/>
</dbReference>
<dbReference type="InParanoid" id="A0A317ZER3"/>
<keyword evidence="4 10" id="KW-0489">Methyltransferase</keyword>
<evidence type="ECO:0000256" key="8">
    <source>
        <dbReference type="ARBA" id="ARBA00025705"/>
    </source>
</evidence>
<name>A0A317ZER3_9BACT</name>
<dbReference type="RefSeq" id="WP_110131222.1">
    <property type="nucleotide sequence ID" value="NZ_QHJQ01000006.1"/>
</dbReference>
<reference evidence="13 14" key="1">
    <citation type="submission" date="2018-05" db="EMBL/GenBank/DDBJ databases">
        <title>Coraliomargarita sinensis sp. nov., isolated from a marine solar saltern.</title>
        <authorList>
            <person name="Zhou L.Y."/>
        </authorList>
    </citation>
    <scope>NUCLEOTIDE SEQUENCE [LARGE SCALE GENOMIC DNA]</scope>
    <source>
        <strain evidence="13 14">WN38</strain>
    </source>
</reference>
<evidence type="ECO:0000256" key="9">
    <source>
        <dbReference type="ARBA" id="ARBA00060548"/>
    </source>
</evidence>
<dbReference type="InterPro" id="IPR035996">
    <property type="entry name" value="4pyrrol_Methylase_sf"/>
</dbReference>
<dbReference type="PANTHER" id="PTHR45790:SF3">
    <property type="entry name" value="S-ADENOSYL-L-METHIONINE-DEPENDENT UROPORPHYRINOGEN III METHYLTRANSFERASE, CHLOROPLASTIC"/>
    <property type="match status" value="1"/>
</dbReference>
<dbReference type="Pfam" id="PF02602">
    <property type="entry name" value="HEM4"/>
    <property type="match status" value="1"/>
</dbReference>
<dbReference type="GO" id="GO:0032259">
    <property type="term" value="P:methylation"/>
    <property type="evidence" value="ECO:0007669"/>
    <property type="project" value="UniProtKB-KW"/>
</dbReference>
<evidence type="ECO:0000256" key="1">
    <source>
        <dbReference type="ARBA" id="ARBA00005879"/>
    </source>
</evidence>
<dbReference type="EMBL" id="QHJQ01000006">
    <property type="protein sequence ID" value="PXA03866.1"/>
    <property type="molecule type" value="Genomic_DNA"/>
</dbReference>
<dbReference type="CDD" id="cd11642">
    <property type="entry name" value="SUMT"/>
    <property type="match status" value="1"/>
</dbReference>
<dbReference type="Gene3D" id="3.40.50.10090">
    <property type="match status" value="2"/>
</dbReference>
<dbReference type="OrthoDB" id="9815856at2"/>
<dbReference type="GO" id="GO:0004852">
    <property type="term" value="F:uroporphyrinogen-III synthase activity"/>
    <property type="evidence" value="ECO:0007669"/>
    <property type="project" value="InterPro"/>
</dbReference>
<dbReference type="InterPro" id="IPR036108">
    <property type="entry name" value="4pyrrol_syn_uPrphyn_synt_sf"/>
</dbReference>
<dbReference type="InterPro" id="IPR014777">
    <property type="entry name" value="4pyrrole_Mease_sub1"/>
</dbReference>
<dbReference type="Proteomes" id="UP000247099">
    <property type="component" value="Unassembled WGS sequence"/>
</dbReference>
<evidence type="ECO:0000256" key="2">
    <source>
        <dbReference type="ARBA" id="ARBA00012162"/>
    </source>
</evidence>
<dbReference type="Gene3D" id="3.40.1010.10">
    <property type="entry name" value="Cobalt-precorrin-4 Transmethylase, Domain 1"/>
    <property type="match status" value="1"/>
</dbReference>
<comment type="pathway">
    <text evidence="9">Cofactor biosynthesis; adenosylcobalamin biosynthesis; precorrin-2 from uroporphyrinogen III: step 1/1.</text>
</comment>
<dbReference type="SUPFAM" id="SSF53790">
    <property type="entry name" value="Tetrapyrrole methylase"/>
    <property type="match status" value="1"/>
</dbReference>
<sequence>MAKNGKVFLIGAGPGDPGLVTVRARELIEQADVIVYDYLANPKLLDWSRGDAERIYVGKSSGRHSIPQDEIEELLVDRASKGMKVVRLKGGDPFVFGRGGEEVSELETDQIDYEIVPGVTAALAAAAYAGIPLSHRDYSSSITFLTGHENPEKQTLSIDFRSYGKNTGTLCIYMGIGQLARIVSELQEGGMSGDMPVAIIEWATLNRQRSIQGTLNTITDDLERSGLGAPAIVVIGEVVAHRSKTEWFEGRPLFGKRIVVTRAREQAGQLSRMLEDNGAEVIELPFIKVEPSFDQKLLTEVLAGIAVYEWVIFTSANGVKTFFDLFYRAYDDIRCLGPMRIAAVGAATAREIEKHKLKVDLVPKKANAKALAKELIENEGVESVQVLVITGNQNREELVQSLETEARAIVDTLPLYQTSKTNLTNEPAAARYRAEGADAVLFTSSSTVKSFVEQRTALTLEKSARKPVYGSIGPMTSKTLQELDLPLGFEAPQSSLDHFVVETIAHLNQQA</sequence>
<evidence type="ECO:0000256" key="7">
    <source>
        <dbReference type="ARBA" id="ARBA00023244"/>
    </source>
</evidence>
<dbReference type="InterPro" id="IPR014776">
    <property type="entry name" value="4pyrrole_Mease_sub2"/>
</dbReference>
<protein>
    <recommendedName>
        <fullName evidence="2">uroporphyrinogen-III C-methyltransferase</fullName>
        <ecNumber evidence="2">2.1.1.107</ecNumber>
    </recommendedName>
</protein>
<dbReference type="PANTHER" id="PTHR45790">
    <property type="entry name" value="SIROHEME SYNTHASE-RELATED"/>
    <property type="match status" value="1"/>
</dbReference>
<dbReference type="FunFam" id="3.40.1010.10:FF:000001">
    <property type="entry name" value="Siroheme synthase"/>
    <property type="match status" value="1"/>
</dbReference>
<dbReference type="CDD" id="cd06578">
    <property type="entry name" value="HemD"/>
    <property type="match status" value="1"/>
</dbReference>
<evidence type="ECO:0000259" key="12">
    <source>
        <dbReference type="Pfam" id="PF02602"/>
    </source>
</evidence>
<evidence type="ECO:0000313" key="14">
    <source>
        <dbReference type="Proteomes" id="UP000247099"/>
    </source>
</evidence>
<dbReference type="Gene3D" id="3.30.950.10">
    <property type="entry name" value="Methyltransferase, Cobalt-precorrin-4 Transmethylase, Domain 2"/>
    <property type="match status" value="1"/>
</dbReference>
<evidence type="ECO:0000256" key="3">
    <source>
        <dbReference type="ARBA" id="ARBA00022573"/>
    </source>
</evidence>
<dbReference type="InterPro" id="IPR003754">
    <property type="entry name" value="4pyrrol_synth_uPrphyn_synth"/>
</dbReference>
<feature type="domain" description="Tetrapyrrole methylase" evidence="11">
    <location>
        <begin position="6"/>
        <end position="218"/>
    </location>
</feature>